<dbReference type="EMBL" id="PJQD01000029">
    <property type="protein sequence ID" value="POY74005.1"/>
    <property type="molecule type" value="Genomic_DNA"/>
</dbReference>
<feature type="transmembrane region" description="Helical" evidence="11">
    <location>
        <begin position="925"/>
        <end position="944"/>
    </location>
</feature>
<feature type="transmembrane region" description="Helical" evidence="11">
    <location>
        <begin position="856"/>
        <end position="875"/>
    </location>
</feature>
<dbReference type="Gene3D" id="2.60.120.200">
    <property type="match status" value="2"/>
</dbReference>
<feature type="transmembrane region" description="Helical" evidence="11">
    <location>
        <begin position="895"/>
        <end position="913"/>
    </location>
</feature>
<evidence type="ECO:0000259" key="13">
    <source>
        <dbReference type="PROSITE" id="PS51762"/>
    </source>
</evidence>
<keyword evidence="6 11" id="KW-1133">Transmembrane helix</keyword>
<keyword evidence="4 11" id="KW-0812">Transmembrane</keyword>
<keyword evidence="15" id="KW-1185">Reference proteome</keyword>
<evidence type="ECO:0000256" key="8">
    <source>
        <dbReference type="ARBA" id="ARBA00023180"/>
    </source>
</evidence>
<reference evidence="14 15" key="1">
    <citation type="journal article" date="2018" name="Front. Microbiol.">
        <title>Prospects for Fungal Bioremediation of Acidic Radioactive Waste Sites: Characterization and Genome Sequence of Rhodotorula taiwanensis MD1149.</title>
        <authorList>
            <person name="Tkavc R."/>
            <person name="Matrosova V.Y."/>
            <person name="Grichenko O.E."/>
            <person name="Gostincar C."/>
            <person name="Volpe R.P."/>
            <person name="Klimenkova P."/>
            <person name="Gaidamakova E.K."/>
            <person name="Zhou C.E."/>
            <person name="Stewart B.J."/>
            <person name="Lyman M.G."/>
            <person name="Malfatti S.A."/>
            <person name="Rubinfeld B."/>
            <person name="Courtot M."/>
            <person name="Singh J."/>
            <person name="Dalgard C.L."/>
            <person name="Hamilton T."/>
            <person name="Frey K.G."/>
            <person name="Gunde-Cimerman N."/>
            <person name="Dugan L."/>
            <person name="Daly M.J."/>
        </authorList>
    </citation>
    <scope>NUCLEOTIDE SEQUENCE [LARGE SCALE GENOMIC DNA]</scope>
    <source>
        <strain evidence="14 15">MD1149</strain>
    </source>
</reference>
<feature type="transmembrane region" description="Helical" evidence="11">
    <location>
        <begin position="1203"/>
        <end position="1223"/>
    </location>
</feature>
<dbReference type="PANTHER" id="PTHR23502">
    <property type="entry name" value="MAJOR FACILITATOR SUPERFAMILY"/>
    <property type="match status" value="1"/>
</dbReference>
<evidence type="ECO:0000256" key="7">
    <source>
        <dbReference type="ARBA" id="ARBA00023136"/>
    </source>
</evidence>
<evidence type="ECO:0000256" key="5">
    <source>
        <dbReference type="ARBA" id="ARBA00022968"/>
    </source>
</evidence>
<dbReference type="Proteomes" id="UP000237144">
    <property type="component" value="Unassembled WGS sequence"/>
</dbReference>
<keyword evidence="7 11" id="KW-0472">Membrane</keyword>
<dbReference type="PROSITE" id="PS50850">
    <property type="entry name" value="MFS"/>
    <property type="match status" value="1"/>
</dbReference>
<dbReference type="PROSITE" id="PS51762">
    <property type="entry name" value="GH16_2"/>
    <property type="match status" value="1"/>
</dbReference>
<feature type="transmembrane region" description="Helical" evidence="11">
    <location>
        <begin position="950"/>
        <end position="972"/>
    </location>
</feature>
<dbReference type="InterPro" id="IPR011701">
    <property type="entry name" value="MFS"/>
</dbReference>
<feature type="compositionally biased region" description="Polar residues" evidence="10">
    <location>
        <begin position="62"/>
        <end position="83"/>
    </location>
</feature>
<dbReference type="Pfam" id="PF07690">
    <property type="entry name" value="MFS_1"/>
    <property type="match status" value="1"/>
</dbReference>
<dbReference type="InterPro" id="IPR036259">
    <property type="entry name" value="MFS_trans_sf"/>
</dbReference>
<proteinExistence type="inferred from homology"/>
<evidence type="ECO:0008006" key="16">
    <source>
        <dbReference type="Google" id="ProtNLM"/>
    </source>
</evidence>
<evidence type="ECO:0000256" key="4">
    <source>
        <dbReference type="ARBA" id="ARBA00022692"/>
    </source>
</evidence>
<sequence length="1312" mass="142246">MSRPNARPLADPLNLHAKVQQQHQKAGPKASPPRAGPSAPSGTSSSTASGRSPGVSHLRQRSIGTSPSLPNFPGNLSASTSSHGHGVRSPFDDAHAAMMASASVPDGLNGLGILGQPTPHRAALMQSNASMTSLLDTDEGVARSQALAMRSERAEWVPTQQFLYSSASMQNSMSSLQIPGVRGSPSSSCHTSPDPTNSPAMSQMSHYDAVPSFEDFAYASSSQPEADDDLHDPGPKLKVVGPDHRLIEPRAYRRSQGLLGISWNGLLNLVAIGLLGVGLLFVFGGLPVYSWITKLQMSTFGASNIGGVNATGQVPDIPAFRGLIDKDTPAAALTRTGLDGANYNLVFSDEFTQDGRLFYDGMDPFWTAVDLHYWQTGNLEWYDPDNIYTENGYLVIELTKETKANSHGFGYLGGMLQSWNQFCFTGGYIEVAVSLPGSTDVSGLWPAAWTMSNLGRAGYGGSLDANWPYSYDACDVGTMPNQTDPHTGLPKFPPSMGDKYHNYDLSWLQGQRFSRCTCPSETDHPGPKLPDGTWKGRGATEIDIFEATVIASQGIGEVSMSGQWAPFNPGYEYINSSSEYFDIYSDLCQANTYLGGATQQVTSGLCTTDSTSYDSTTKFVPYGFEYAPSDRNGWGTGEITWTMGGEKMWKITDRAMAANAAAGISNRPVTGEPMYILLNLGMSSNFGYVDLDNLVFPSKMRVDYVRVYQPEGWQNIGCDPPDYPTADYIAKNPEFYYNPNITVLADANRVMPANNWSTPQHTVYVQPSPHNTALDNARTPQLMRPQLDEDELGGSDFARHSTSTLHEATSSDAEKGTEDLKGPGHDLNDPEKPIIVDWKGADDPNWPLNWSYSRRMLTTITVAGFTLLAPLSSSAIAPAAPQVAAKLDITNDVEIQMSISIFVLGFAVGPLIFGPLSELYGRIRVLQGANVLYLVFNLVCAFAKTKGQFIAFRFVSGLGGGAPLSIGAGVLSDLWRPEERGRGAALYSLSPLLAPAIGPVIGAWISQRLPQDGYRWIFFSTTIFSGLVQVIGILFLKETYSPILLRRRARALKREMGLDAGSDRVQTVHEAKAGRRTVRQVVAHGMLRPFSLFVSEPIIQLFSAYMSVIYGTIYILLTTTSSIYEGVYGESVGIASLHYIALMLGFMVASQGGARGLDVIYRRLKAKKGGQGVPEYRLPLVFPASFLLPLGLLLYGWGAEKRLHWIVPDIGLFFVGLSMILIFQASTSYMIDTFTLHAASALAATICLRSTCGFAFPLFAPYMYNAIGYGWGCTILAGVAALVGGPAAPLLYLYGERIRSSSRYAAREETKK</sequence>
<feature type="compositionally biased region" description="Polar residues" evidence="10">
    <location>
        <begin position="184"/>
        <end position="203"/>
    </location>
</feature>
<feature type="transmembrane region" description="Helical" evidence="11">
    <location>
        <begin position="984"/>
        <end position="1005"/>
    </location>
</feature>
<gene>
    <name evidence="14" type="ORF">BMF94_2816</name>
</gene>
<feature type="transmembrane region" description="Helical" evidence="11">
    <location>
        <begin position="266"/>
        <end position="289"/>
    </location>
</feature>
<dbReference type="InterPro" id="IPR000757">
    <property type="entry name" value="Beta-glucanase-like"/>
</dbReference>
<feature type="region of interest" description="Disordered" evidence="10">
    <location>
        <begin position="1"/>
        <end position="91"/>
    </location>
</feature>
<feature type="transmembrane region" description="Helical" evidence="11">
    <location>
        <begin position="1098"/>
        <end position="1117"/>
    </location>
</feature>
<evidence type="ECO:0000256" key="9">
    <source>
        <dbReference type="ARBA" id="ARBA00023316"/>
    </source>
</evidence>
<dbReference type="CDD" id="cd17323">
    <property type="entry name" value="MFS_Tpo1_MDR_like"/>
    <property type="match status" value="1"/>
</dbReference>
<feature type="transmembrane region" description="Helical" evidence="11">
    <location>
        <begin position="1235"/>
        <end position="1260"/>
    </location>
</feature>
<comment type="subcellular location">
    <subcellularLocation>
        <location evidence="1">Membrane</location>
        <topology evidence="1">Multi-pass membrane protein</topology>
    </subcellularLocation>
    <subcellularLocation>
        <location evidence="2">Membrane</location>
        <topology evidence="2">Single-pass type II membrane protein</topology>
    </subcellularLocation>
</comment>
<feature type="transmembrane region" description="Helical" evidence="11">
    <location>
        <begin position="1266"/>
        <end position="1294"/>
    </location>
</feature>
<feature type="domain" description="Major facilitator superfamily (MFS) profile" evidence="12">
    <location>
        <begin position="858"/>
        <end position="1299"/>
    </location>
</feature>
<evidence type="ECO:0000313" key="15">
    <source>
        <dbReference type="Proteomes" id="UP000237144"/>
    </source>
</evidence>
<feature type="region of interest" description="Disordered" evidence="10">
    <location>
        <begin position="174"/>
        <end position="203"/>
    </location>
</feature>
<feature type="transmembrane region" description="Helical" evidence="11">
    <location>
        <begin position="1017"/>
        <end position="1036"/>
    </location>
</feature>
<feature type="transmembrane region" description="Helical" evidence="11">
    <location>
        <begin position="1137"/>
        <end position="1157"/>
    </location>
</feature>
<evidence type="ECO:0000313" key="14">
    <source>
        <dbReference type="EMBL" id="POY74005.1"/>
    </source>
</evidence>
<accession>A0A2S5BB45</accession>
<evidence type="ECO:0000256" key="1">
    <source>
        <dbReference type="ARBA" id="ARBA00004141"/>
    </source>
</evidence>
<dbReference type="GO" id="GO:0016020">
    <property type="term" value="C:membrane"/>
    <property type="evidence" value="ECO:0007669"/>
    <property type="project" value="UniProtKB-SubCell"/>
</dbReference>
<evidence type="ECO:0000256" key="10">
    <source>
        <dbReference type="SAM" id="MobiDB-lite"/>
    </source>
</evidence>
<keyword evidence="9" id="KW-0961">Cell wall biogenesis/degradation</keyword>
<evidence type="ECO:0000256" key="6">
    <source>
        <dbReference type="ARBA" id="ARBA00022989"/>
    </source>
</evidence>
<dbReference type="SUPFAM" id="SSF49899">
    <property type="entry name" value="Concanavalin A-like lectins/glucanases"/>
    <property type="match status" value="1"/>
</dbReference>
<dbReference type="GO" id="GO:0022857">
    <property type="term" value="F:transmembrane transporter activity"/>
    <property type="evidence" value="ECO:0007669"/>
    <property type="project" value="InterPro"/>
</dbReference>
<dbReference type="GO" id="GO:0005975">
    <property type="term" value="P:carbohydrate metabolic process"/>
    <property type="evidence" value="ECO:0007669"/>
    <property type="project" value="InterPro"/>
</dbReference>
<evidence type="ECO:0000256" key="11">
    <source>
        <dbReference type="SAM" id="Phobius"/>
    </source>
</evidence>
<dbReference type="InterPro" id="IPR005629">
    <property type="entry name" value="Skn1/Kre6/Sbg1"/>
</dbReference>
<organism evidence="14 15">
    <name type="scientific">Rhodotorula taiwanensis</name>
    <dbReference type="NCBI Taxonomy" id="741276"/>
    <lineage>
        <taxon>Eukaryota</taxon>
        <taxon>Fungi</taxon>
        <taxon>Dikarya</taxon>
        <taxon>Basidiomycota</taxon>
        <taxon>Pucciniomycotina</taxon>
        <taxon>Microbotryomycetes</taxon>
        <taxon>Sporidiobolales</taxon>
        <taxon>Sporidiobolaceae</taxon>
        <taxon>Rhodotorula</taxon>
    </lineage>
</organism>
<evidence type="ECO:0000256" key="2">
    <source>
        <dbReference type="ARBA" id="ARBA00004606"/>
    </source>
</evidence>
<feature type="region of interest" description="Disordered" evidence="10">
    <location>
        <begin position="803"/>
        <end position="829"/>
    </location>
</feature>
<dbReference type="OrthoDB" id="412647at2759"/>
<dbReference type="PANTHER" id="PTHR23502:SF60">
    <property type="entry name" value="MAJOR FACILITATOR SUPERFAMILY (MFS) PROFILE DOMAIN-CONTAINING PROTEIN-RELATED"/>
    <property type="match status" value="1"/>
</dbReference>
<name>A0A2S5BB45_9BASI</name>
<evidence type="ECO:0000259" key="12">
    <source>
        <dbReference type="PROSITE" id="PS50850"/>
    </source>
</evidence>
<dbReference type="FunFam" id="1.20.1250.20:FF:000011">
    <property type="entry name" value="MFS multidrug transporter, putative"/>
    <property type="match status" value="1"/>
</dbReference>
<keyword evidence="8" id="KW-0325">Glycoprotein</keyword>
<feature type="compositionally biased region" description="Basic and acidic residues" evidence="10">
    <location>
        <begin position="812"/>
        <end position="829"/>
    </location>
</feature>
<dbReference type="Pfam" id="PF03935">
    <property type="entry name" value="SKN1_KRE6_Sbg1"/>
    <property type="match status" value="1"/>
</dbReference>
<dbReference type="GO" id="GO:0004553">
    <property type="term" value="F:hydrolase activity, hydrolyzing O-glycosyl compounds"/>
    <property type="evidence" value="ECO:0007669"/>
    <property type="project" value="InterPro"/>
</dbReference>
<dbReference type="InterPro" id="IPR013320">
    <property type="entry name" value="ConA-like_dom_sf"/>
</dbReference>
<feature type="compositionally biased region" description="Low complexity" evidence="10">
    <location>
        <begin position="36"/>
        <end position="54"/>
    </location>
</feature>
<feature type="domain" description="GH16" evidence="13">
    <location>
        <begin position="336"/>
        <end position="713"/>
    </location>
</feature>
<dbReference type="SUPFAM" id="SSF103473">
    <property type="entry name" value="MFS general substrate transporter"/>
    <property type="match status" value="1"/>
</dbReference>
<feature type="transmembrane region" description="Helical" evidence="11">
    <location>
        <begin position="1178"/>
        <end position="1197"/>
    </location>
</feature>
<protein>
    <recommendedName>
        <fullName evidence="16">Major facilitator superfamily (MFS) profile domain-containing protein</fullName>
    </recommendedName>
</protein>
<dbReference type="Gene3D" id="1.20.1250.20">
    <property type="entry name" value="MFS general substrate transporter like domains"/>
    <property type="match status" value="1"/>
</dbReference>
<dbReference type="InterPro" id="IPR020846">
    <property type="entry name" value="MFS_dom"/>
</dbReference>
<comment type="caution">
    <text evidence="14">The sequence shown here is derived from an EMBL/GenBank/DDBJ whole genome shotgun (WGS) entry which is preliminary data.</text>
</comment>
<dbReference type="STRING" id="741276.A0A2S5BB45"/>
<keyword evidence="5" id="KW-0735">Signal-anchor</keyword>
<comment type="similarity">
    <text evidence="3">Belongs to the SKN1/KRE6 family.</text>
</comment>
<evidence type="ECO:0000256" key="3">
    <source>
        <dbReference type="ARBA" id="ARBA00010962"/>
    </source>
</evidence>